<organism evidence="1 2">
    <name type="scientific">Candidatus Enterococcus testudinis</name>
    <dbReference type="NCBI Taxonomy" id="1834191"/>
    <lineage>
        <taxon>Bacteria</taxon>
        <taxon>Bacillati</taxon>
        <taxon>Bacillota</taxon>
        <taxon>Bacilli</taxon>
        <taxon>Lactobacillales</taxon>
        <taxon>Enterococcaceae</taxon>
        <taxon>Enterococcus</taxon>
    </lineage>
</organism>
<dbReference type="EMBL" id="NGKU01000001">
    <property type="protein sequence ID" value="OTN75295.1"/>
    <property type="molecule type" value="Genomic_DNA"/>
</dbReference>
<comment type="caution">
    <text evidence="1">The sequence shown here is derived from an EMBL/GenBank/DDBJ whole genome shotgun (WGS) entry which is preliminary data.</text>
</comment>
<dbReference type="InterPro" id="IPR016783">
    <property type="entry name" value="Biofilm_formation_YmcA"/>
</dbReference>
<dbReference type="STRING" id="1834191.A5886_000365"/>
<dbReference type="AlphaFoldDB" id="A0A242A2N5"/>
<dbReference type="InterPro" id="IPR010368">
    <property type="entry name" value="Com_YlbF"/>
</dbReference>
<dbReference type="SUPFAM" id="SSF158622">
    <property type="entry name" value="YheA/YmcA-like"/>
    <property type="match status" value="1"/>
</dbReference>
<dbReference type="PIRSF" id="PIRSF021287">
    <property type="entry name" value="Biofilm_formation_YmcA"/>
    <property type="match status" value="1"/>
</dbReference>
<sequence length="128" mass="14812">MDQLEKEPKIASALATLKQLLADHSVVRDFQEIQQRALENPKLQALEEAIKQAQKEMVQYEHYEKPEAAHAARLTYETLTKEYDAHPIVVAYRVALQEADDLLHYVTIEIQKQVNMTIQEEEQHASED</sequence>
<name>A0A242A2N5_9ENTE</name>
<evidence type="ECO:0008006" key="3">
    <source>
        <dbReference type="Google" id="ProtNLM"/>
    </source>
</evidence>
<protein>
    <recommendedName>
        <fullName evidence="3">YlbF family regulator</fullName>
    </recommendedName>
</protein>
<dbReference type="Gene3D" id="1.20.1500.10">
    <property type="entry name" value="YheA/YmcA-like"/>
    <property type="match status" value="1"/>
</dbReference>
<accession>A0A242A2N5</accession>
<dbReference type="InterPro" id="IPR023378">
    <property type="entry name" value="YheA/YmcA-like_dom_sf"/>
</dbReference>
<evidence type="ECO:0000313" key="2">
    <source>
        <dbReference type="Proteomes" id="UP000195043"/>
    </source>
</evidence>
<reference evidence="1 2" key="1">
    <citation type="submission" date="2017-05" db="EMBL/GenBank/DDBJ databases">
        <title>The Genome Sequence of Enterococcus sp. 8G7_MSG3316.</title>
        <authorList>
            <consortium name="The Broad Institute Genomics Platform"/>
            <consortium name="The Broad Institute Genomic Center for Infectious Diseases"/>
            <person name="Earl A."/>
            <person name="Manson A."/>
            <person name="Schwartman J."/>
            <person name="Gilmore M."/>
            <person name="Abouelleil A."/>
            <person name="Cao P."/>
            <person name="Chapman S."/>
            <person name="Cusick C."/>
            <person name="Shea T."/>
            <person name="Young S."/>
            <person name="Neafsey D."/>
            <person name="Nusbaum C."/>
            <person name="Birren B."/>
        </authorList>
    </citation>
    <scope>NUCLEOTIDE SEQUENCE [LARGE SCALE GENOMIC DNA]</scope>
    <source>
        <strain evidence="1 2">8G7_MSG3316</strain>
    </source>
</reference>
<proteinExistence type="predicted"/>
<dbReference type="RefSeq" id="WP_373404586.1">
    <property type="nucleotide sequence ID" value="NZ_NGKU01000001.1"/>
</dbReference>
<dbReference type="InterPro" id="IPR052767">
    <property type="entry name" value="Bact_com_dev_regulator"/>
</dbReference>
<dbReference type="PANTHER" id="PTHR38448:SF1">
    <property type="entry name" value="YLBF FAMILY REGULATOR"/>
    <property type="match status" value="1"/>
</dbReference>
<evidence type="ECO:0000313" key="1">
    <source>
        <dbReference type="EMBL" id="OTN75295.1"/>
    </source>
</evidence>
<gene>
    <name evidence="1" type="ORF">A5886_000365</name>
</gene>
<keyword evidence="2" id="KW-1185">Reference proteome</keyword>
<dbReference type="PANTHER" id="PTHR38448">
    <property type="entry name" value="REGULATORY PROTEIN YLBF-RELATED"/>
    <property type="match status" value="1"/>
</dbReference>
<dbReference type="Pfam" id="PF06133">
    <property type="entry name" value="Com_YlbF"/>
    <property type="match status" value="1"/>
</dbReference>
<dbReference type="Proteomes" id="UP000195043">
    <property type="component" value="Unassembled WGS sequence"/>
</dbReference>